<proteinExistence type="predicted"/>
<dbReference type="PANTHER" id="PTHR43550:SF3">
    <property type="entry name" value="3-KETODIHYDROSPHINGOSINE REDUCTASE"/>
    <property type="match status" value="1"/>
</dbReference>
<dbReference type="InterPro" id="IPR002347">
    <property type="entry name" value="SDR_fam"/>
</dbReference>
<sequence length="102" mass="11015">MKGESDGIGLAIAQRLSKVGAQVTIVGRDQTRLNKTINTINNGANNTQAKGIVSDSRTKAGTEKIIAELTEVDILINNFGIYDGAEFLIFILMMMHGKKCSM</sequence>
<dbReference type="SUPFAM" id="SSF51735">
    <property type="entry name" value="NAD(P)-binding Rossmann-fold domains"/>
    <property type="match status" value="1"/>
</dbReference>
<comment type="caution">
    <text evidence="1">The sequence shown here is derived from an EMBL/GenBank/DDBJ whole genome shotgun (WGS) entry which is preliminary data.</text>
</comment>
<organism evidence="1 2">
    <name type="scientific">Pseudoalteromonas rhizosphaerae</name>
    <dbReference type="NCBI Taxonomy" id="2518973"/>
    <lineage>
        <taxon>Bacteria</taxon>
        <taxon>Pseudomonadati</taxon>
        <taxon>Pseudomonadota</taxon>
        <taxon>Gammaproteobacteria</taxon>
        <taxon>Alteromonadales</taxon>
        <taxon>Pseudoalteromonadaceae</taxon>
        <taxon>Pseudoalteromonas</taxon>
    </lineage>
</organism>
<dbReference type="InterPro" id="IPR036291">
    <property type="entry name" value="NAD(P)-bd_dom_sf"/>
</dbReference>
<dbReference type="RefSeq" id="WP_404675133.1">
    <property type="nucleotide sequence ID" value="NZ_JBJDOT010000007.1"/>
</dbReference>
<name>A0ABW8KXS9_9GAMM</name>
<dbReference type="EMBL" id="JBJDOT010000007">
    <property type="protein sequence ID" value="MFK3863695.1"/>
    <property type="molecule type" value="Genomic_DNA"/>
</dbReference>
<keyword evidence="2" id="KW-1185">Reference proteome</keyword>
<dbReference type="CDD" id="cd05233">
    <property type="entry name" value="SDR_c"/>
    <property type="match status" value="1"/>
</dbReference>
<evidence type="ECO:0000313" key="2">
    <source>
        <dbReference type="Proteomes" id="UP001620262"/>
    </source>
</evidence>
<dbReference type="PANTHER" id="PTHR43550">
    <property type="entry name" value="3-KETODIHYDROSPHINGOSINE REDUCTASE"/>
    <property type="match status" value="1"/>
</dbReference>
<gene>
    <name evidence="1" type="ORF">ACI2JU_07395</name>
</gene>
<protein>
    <submittedName>
        <fullName evidence="1">SDR family NAD(P)-dependent oxidoreductase</fullName>
    </submittedName>
</protein>
<reference evidence="1 2" key="1">
    <citation type="submission" date="2024-11" db="EMBL/GenBank/DDBJ databases">
        <title>The Natural Products Discovery Center: Release of the First 8490 Sequenced Strains for Exploring Actinobacteria Biosynthetic Diversity.</title>
        <authorList>
            <person name="Kalkreuter E."/>
            <person name="Kautsar S.A."/>
            <person name="Yang D."/>
            <person name="Bader C.D."/>
            <person name="Teijaro C.N."/>
            <person name="Fluegel L."/>
            <person name="Davis C.M."/>
            <person name="Simpson J.R."/>
            <person name="Lauterbach L."/>
            <person name="Steele A.D."/>
            <person name="Gui C."/>
            <person name="Meng S."/>
            <person name="Li G."/>
            <person name="Viehrig K."/>
            <person name="Ye F."/>
            <person name="Su P."/>
            <person name="Kiefer A.F."/>
            <person name="Nichols A."/>
            <person name="Cepeda A.J."/>
            <person name="Yan W."/>
            <person name="Fan B."/>
            <person name="Jiang Y."/>
            <person name="Adhikari A."/>
            <person name="Zheng C.-J."/>
            <person name="Schuster L."/>
            <person name="Cowan T.M."/>
            <person name="Smanski M.J."/>
            <person name="Chevrette M.G."/>
            <person name="De Carvalho L.P.S."/>
            <person name="Shen B."/>
        </authorList>
    </citation>
    <scope>NUCLEOTIDE SEQUENCE [LARGE SCALE GENOMIC DNA]</scope>
    <source>
        <strain evidence="1 2">NPDC078403</strain>
    </source>
</reference>
<evidence type="ECO:0000313" key="1">
    <source>
        <dbReference type="EMBL" id="MFK3863695.1"/>
    </source>
</evidence>
<accession>A0ABW8KXS9</accession>
<dbReference type="Gene3D" id="3.40.50.720">
    <property type="entry name" value="NAD(P)-binding Rossmann-like Domain"/>
    <property type="match status" value="1"/>
</dbReference>
<dbReference type="Proteomes" id="UP001620262">
    <property type="component" value="Unassembled WGS sequence"/>
</dbReference>
<dbReference type="Pfam" id="PF00106">
    <property type="entry name" value="adh_short"/>
    <property type="match status" value="1"/>
</dbReference>